<dbReference type="Gene3D" id="1.10.10.10">
    <property type="entry name" value="Winged helix-like DNA-binding domain superfamily/Winged helix DNA-binding domain"/>
    <property type="match status" value="1"/>
</dbReference>
<accession>A0A3B0QUG4</accession>
<feature type="domain" description="Dam-replacing protein HTH" evidence="1">
    <location>
        <begin position="15"/>
        <end position="81"/>
    </location>
</feature>
<organism evidence="2">
    <name type="scientific">hydrothermal vent metagenome</name>
    <dbReference type="NCBI Taxonomy" id="652676"/>
    <lineage>
        <taxon>unclassified sequences</taxon>
        <taxon>metagenomes</taxon>
        <taxon>ecological metagenomes</taxon>
    </lineage>
</organism>
<gene>
    <name evidence="2" type="ORF">MNBD_DELTA01-397</name>
</gene>
<reference evidence="2" key="1">
    <citation type="submission" date="2018-06" db="EMBL/GenBank/DDBJ databases">
        <authorList>
            <person name="Zhirakovskaya E."/>
        </authorList>
    </citation>
    <scope>NUCLEOTIDE SEQUENCE</scope>
</reference>
<dbReference type="InterPro" id="IPR036388">
    <property type="entry name" value="WH-like_DNA-bd_sf"/>
</dbReference>
<sequence>MGDFDSLIDRKSDFRGWTLEILKIVIELGKKDFSLREIYAYESYLKELYPSNNTIQAQIRKQLQILRDEGILEFHEQGHYRVICGR</sequence>
<protein>
    <recommendedName>
        <fullName evidence="1">Dam-replacing protein HTH domain-containing protein</fullName>
    </recommendedName>
</protein>
<evidence type="ECO:0000313" key="2">
    <source>
        <dbReference type="EMBL" id="VAV85030.1"/>
    </source>
</evidence>
<dbReference type="AlphaFoldDB" id="A0A3B0QUG4"/>
<name>A0A3B0QUG4_9ZZZZ</name>
<dbReference type="Pfam" id="PF17726">
    <property type="entry name" value="DpnI_C"/>
    <property type="match status" value="1"/>
</dbReference>
<evidence type="ECO:0000259" key="1">
    <source>
        <dbReference type="Pfam" id="PF17726"/>
    </source>
</evidence>
<dbReference type="InterPro" id="IPR041368">
    <property type="entry name" value="DRP_C"/>
</dbReference>
<dbReference type="EMBL" id="UOEA01000080">
    <property type="protein sequence ID" value="VAV85030.1"/>
    <property type="molecule type" value="Genomic_DNA"/>
</dbReference>
<proteinExistence type="predicted"/>